<keyword evidence="7" id="KW-0028">Amino-acid biosynthesis</keyword>
<dbReference type="SUPFAM" id="SSF53383">
    <property type="entry name" value="PLP-dependent transferases"/>
    <property type="match status" value="1"/>
</dbReference>
<comment type="catalytic activity">
    <reaction evidence="7">
        <text>L-histidinol phosphate + 2-oxoglutarate = 3-(imidazol-4-yl)-2-oxopropyl phosphate + L-glutamate</text>
        <dbReference type="Rhea" id="RHEA:23744"/>
        <dbReference type="ChEBI" id="CHEBI:16810"/>
        <dbReference type="ChEBI" id="CHEBI:29985"/>
        <dbReference type="ChEBI" id="CHEBI:57766"/>
        <dbReference type="ChEBI" id="CHEBI:57980"/>
        <dbReference type="EC" id="2.6.1.9"/>
    </reaction>
</comment>
<protein>
    <recommendedName>
        <fullName evidence="7">Histidinol-phosphate aminotransferase</fullName>
        <ecNumber evidence="7">2.6.1.9</ecNumber>
    </recommendedName>
    <alternativeName>
        <fullName evidence="7">Imidazole acetol-phosphate transaminase</fullName>
    </alternativeName>
</protein>
<proteinExistence type="inferred from homology"/>
<evidence type="ECO:0000313" key="10">
    <source>
        <dbReference type="Proteomes" id="UP000016617"/>
    </source>
</evidence>
<dbReference type="InterPro" id="IPR015422">
    <property type="entry name" value="PyrdxlP-dep_Trfase_small"/>
</dbReference>
<keyword evidence="3 7" id="KW-0032">Aminotransferase</keyword>
<dbReference type="InterPro" id="IPR005861">
    <property type="entry name" value="HisP_aminotrans"/>
</dbReference>
<dbReference type="HAMAP" id="MF_01023">
    <property type="entry name" value="HisC_aminotrans_2"/>
    <property type="match status" value="1"/>
</dbReference>
<dbReference type="Gene3D" id="3.40.640.10">
    <property type="entry name" value="Type I PLP-dependent aspartate aminotransferase-like (Major domain)"/>
    <property type="match status" value="1"/>
</dbReference>
<dbReference type="GO" id="GO:0030170">
    <property type="term" value="F:pyridoxal phosphate binding"/>
    <property type="evidence" value="ECO:0007669"/>
    <property type="project" value="InterPro"/>
</dbReference>
<keyword evidence="6 7" id="KW-0368">Histidine biosynthesis</keyword>
<dbReference type="NCBIfam" id="TIGR01141">
    <property type="entry name" value="hisC"/>
    <property type="match status" value="1"/>
</dbReference>
<dbReference type="CDD" id="cd00609">
    <property type="entry name" value="AAT_like"/>
    <property type="match status" value="1"/>
</dbReference>
<dbReference type="Proteomes" id="UP000016617">
    <property type="component" value="Unassembled WGS sequence"/>
</dbReference>
<evidence type="ECO:0000256" key="4">
    <source>
        <dbReference type="ARBA" id="ARBA00022679"/>
    </source>
</evidence>
<comment type="subunit">
    <text evidence="2 7">Homodimer.</text>
</comment>
<accession>U2KIF2</accession>
<dbReference type="PANTHER" id="PTHR43643:SF3">
    <property type="entry name" value="HISTIDINOL-PHOSPHATE AMINOTRANSFERASE"/>
    <property type="match status" value="1"/>
</dbReference>
<reference evidence="9 10" key="1">
    <citation type="submission" date="2013-06" db="EMBL/GenBank/DDBJ databases">
        <authorList>
            <person name="Weinstock G."/>
            <person name="Sodergren E."/>
            <person name="Lobos E.A."/>
            <person name="Fulton L."/>
            <person name="Fulton R."/>
            <person name="Courtney L."/>
            <person name="Fronick C."/>
            <person name="O'Laughlin M."/>
            <person name="Godfrey J."/>
            <person name="Wilson R.M."/>
            <person name="Miner T."/>
            <person name="Farmer C."/>
            <person name="Delehaunty K."/>
            <person name="Cordes M."/>
            <person name="Minx P."/>
            <person name="Tomlinson C."/>
            <person name="Chen J."/>
            <person name="Wollam A."/>
            <person name="Pepin K.H."/>
            <person name="Bhonagiri V."/>
            <person name="Zhang X."/>
            <person name="Warren W."/>
            <person name="Mitreva M."/>
            <person name="Mardis E.R."/>
            <person name="Wilson R.K."/>
        </authorList>
    </citation>
    <scope>NUCLEOTIDE SEQUENCE [LARGE SCALE GENOMIC DNA]</scope>
    <source>
        <strain evidence="9 10">W1703</strain>
    </source>
</reference>
<organism evidence="9 10">
    <name type="scientific">Streptococcus sobrinus W1703</name>
    <dbReference type="NCBI Taxonomy" id="1227275"/>
    <lineage>
        <taxon>Bacteria</taxon>
        <taxon>Bacillati</taxon>
        <taxon>Bacillota</taxon>
        <taxon>Bacilli</taxon>
        <taxon>Lactobacillales</taxon>
        <taxon>Streptococcaceae</taxon>
        <taxon>Streptococcus</taxon>
    </lineage>
</organism>
<evidence type="ECO:0000256" key="7">
    <source>
        <dbReference type="HAMAP-Rule" id="MF_01023"/>
    </source>
</evidence>
<comment type="cofactor">
    <cofactor evidence="1 7">
        <name>pyridoxal 5'-phosphate</name>
        <dbReference type="ChEBI" id="CHEBI:597326"/>
    </cofactor>
</comment>
<dbReference type="PATRIC" id="fig|1227275.3.peg.1389"/>
<gene>
    <name evidence="7" type="primary">hisC</name>
    <name evidence="9" type="ORF">HMPREF1557_01553</name>
</gene>
<dbReference type="Pfam" id="PF00155">
    <property type="entry name" value="Aminotran_1_2"/>
    <property type="match status" value="1"/>
</dbReference>
<dbReference type="InterPro" id="IPR050106">
    <property type="entry name" value="HistidinolP_aminotransfase"/>
</dbReference>
<dbReference type="GO" id="GO:0000105">
    <property type="term" value="P:L-histidine biosynthetic process"/>
    <property type="evidence" value="ECO:0007669"/>
    <property type="project" value="UniProtKB-UniRule"/>
</dbReference>
<comment type="similarity">
    <text evidence="7">Belongs to the class-II pyridoxal-phosphate-dependent aminotransferase family. Histidinol-phosphate aminotransferase subfamily.</text>
</comment>
<dbReference type="EC" id="2.6.1.9" evidence="7"/>
<dbReference type="PANTHER" id="PTHR43643">
    <property type="entry name" value="HISTIDINOL-PHOSPHATE AMINOTRANSFERASE 2"/>
    <property type="match status" value="1"/>
</dbReference>
<feature type="domain" description="Aminotransferase class I/classII large" evidence="8">
    <location>
        <begin position="52"/>
        <end position="373"/>
    </location>
</feature>
<sequence length="379" mass="42662">MKSKEVRSFCPSFSKAILVFQPPIPNLEEVLMIRGLREIEPYVAGRQPQGKQLIKLNTNENAYGPSPRVAEALADFNSQDLRKYSTLDQEGLCQALGKELEIDPDWIIIGNGSDDILSLAFQAFFNNDLPVLFPDLTYGFYKVWADLYHINYHEIPLNENFQIDTTDYLADNGGIVLANPNAPTGIYKSLEELETILKANPEVVVIVDEAYINFGGQTALPLLKNYPNLFITRTFSKDAALAGLRVGYGIGNPELMAVIKAVKNSVNPYNVNSLSERLATAAVQDWAYYEDTCQKIMATRDWFSEELQALGFEVLPSSANFILTKPVVPTEGLFNYLESKKIYVRYFPKVERIKDYLRISIGSQEEMEKVVMVIQEVLG</sequence>
<evidence type="ECO:0000256" key="5">
    <source>
        <dbReference type="ARBA" id="ARBA00022898"/>
    </source>
</evidence>
<dbReference type="HOGENOM" id="CLU_017584_3_0_9"/>
<dbReference type="EMBL" id="AWVA01000092">
    <property type="protein sequence ID" value="ERJ74593.1"/>
    <property type="molecule type" value="Genomic_DNA"/>
</dbReference>
<dbReference type="AlphaFoldDB" id="U2KIF2"/>
<evidence type="ECO:0000256" key="2">
    <source>
        <dbReference type="ARBA" id="ARBA00011738"/>
    </source>
</evidence>
<dbReference type="GO" id="GO:0004400">
    <property type="term" value="F:histidinol-phosphate transaminase activity"/>
    <property type="evidence" value="ECO:0007669"/>
    <property type="project" value="UniProtKB-UniRule"/>
</dbReference>
<evidence type="ECO:0000313" key="9">
    <source>
        <dbReference type="EMBL" id="ERJ74593.1"/>
    </source>
</evidence>
<keyword evidence="5 7" id="KW-0663">Pyridoxal phosphate</keyword>
<dbReference type="InterPro" id="IPR015421">
    <property type="entry name" value="PyrdxlP-dep_Trfase_major"/>
</dbReference>
<feature type="modified residue" description="N6-(pyridoxal phosphate)lysine" evidence="7">
    <location>
        <position position="237"/>
    </location>
</feature>
<dbReference type="InterPro" id="IPR015424">
    <property type="entry name" value="PyrdxlP-dep_Trfase"/>
</dbReference>
<dbReference type="Gene3D" id="3.90.1150.10">
    <property type="entry name" value="Aspartate Aminotransferase, domain 1"/>
    <property type="match status" value="1"/>
</dbReference>
<comment type="caution">
    <text evidence="9">The sequence shown here is derived from an EMBL/GenBank/DDBJ whole genome shotgun (WGS) entry which is preliminary data.</text>
</comment>
<name>U2KIF2_9STRE</name>
<keyword evidence="4 7" id="KW-0808">Transferase</keyword>
<comment type="pathway">
    <text evidence="7">Amino-acid biosynthesis; L-histidine biosynthesis; L-histidine from 5-phospho-alpha-D-ribose 1-diphosphate: step 7/9.</text>
</comment>
<evidence type="ECO:0000256" key="1">
    <source>
        <dbReference type="ARBA" id="ARBA00001933"/>
    </source>
</evidence>
<evidence type="ECO:0000256" key="6">
    <source>
        <dbReference type="ARBA" id="ARBA00023102"/>
    </source>
</evidence>
<dbReference type="InterPro" id="IPR004839">
    <property type="entry name" value="Aminotransferase_I/II_large"/>
</dbReference>
<evidence type="ECO:0000256" key="3">
    <source>
        <dbReference type="ARBA" id="ARBA00022576"/>
    </source>
</evidence>
<dbReference type="UniPathway" id="UPA00031">
    <property type="reaction ID" value="UER00012"/>
</dbReference>
<evidence type="ECO:0000259" key="8">
    <source>
        <dbReference type="Pfam" id="PF00155"/>
    </source>
</evidence>